<keyword evidence="6 10" id="KW-0560">Oxidoreductase</keyword>
<dbReference type="SUPFAM" id="SSF51395">
    <property type="entry name" value="FMN-linked oxidoreductases"/>
    <property type="match status" value="1"/>
</dbReference>
<gene>
    <name evidence="10" type="ORF">QTN89_11935</name>
</gene>
<name>A0ABT7PI13_9BACT</name>
<dbReference type="InterPro" id="IPR013785">
    <property type="entry name" value="Aldolase_TIM"/>
</dbReference>
<evidence type="ECO:0000313" key="10">
    <source>
        <dbReference type="EMBL" id="MDM4016142.1"/>
    </source>
</evidence>
<dbReference type="GO" id="GO:0106430">
    <property type="term" value="F:dihydroorotate dehydrogenase (quinone) activity"/>
    <property type="evidence" value="ECO:0007669"/>
    <property type="project" value="UniProtKB-EC"/>
</dbReference>
<sequence length="370" mass="40689">MLFYRGIRPLLFSLDPEKAHQLGIRTGSIVQSIPGVLRFIRCDPNVDPILRVALAGIDFANPIGLAAGLDKSGEIVPAMQAIGFGHLEIGSISARPSKGNQTPRLWRLIDDAAVLVHYGLPNDGSVVVAKRLQDLRNRDAIKTPIGVNLVNTNEPSSGPSSPDAVIDDYRESAKRFADVTSYLMLNLSCPNTIDGRGFFEQSSRLDDLLRSVTEVTGDVPVFLKLSPDWEQTLIADLLDIALQYRSVAGVMFNLSAHRREGLVSAPSTYQDRPGAIAGRPTKDWMDRRTAWLFRQLRGTRLRIISAGGIQNATDAYRRIRLGASLVQVYTALIYHGPGLVAKINRDLAERLRRDGVNQLSDVIGIDAMER</sequence>
<dbReference type="EC" id="1.3.5.2" evidence="8"/>
<dbReference type="InterPro" id="IPR005720">
    <property type="entry name" value="Dihydroorotate_DH_cat"/>
</dbReference>
<evidence type="ECO:0000256" key="8">
    <source>
        <dbReference type="NCBIfam" id="TIGR01036"/>
    </source>
</evidence>
<dbReference type="InterPro" id="IPR050074">
    <property type="entry name" value="DHO_dehydrogenase"/>
</dbReference>
<dbReference type="EMBL" id="JASZZN010000007">
    <property type="protein sequence ID" value="MDM4016142.1"/>
    <property type="molecule type" value="Genomic_DNA"/>
</dbReference>
<dbReference type="InterPro" id="IPR005719">
    <property type="entry name" value="Dihydroorotate_DH_2"/>
</dbReference>
<dbReference type="PANTHER" id="PTHR48109">
    <property type="entry name" value="DIHYDROOROTATE DEHYDROGENASE (QUINONE), MITOCHONDRIAL-RELATED"/>
    <property type="match status" value="1"/>
</dbReference>
<comment type="cofactor">
    <cofactor evidence="1">
        <name>FMN</name>
        <dbReference type="ChEBI" id="CHEBI:58210"/>
    </cofactor>
</comment>
<evidence type="ECO:0000256" key="5">
    <source>
        <dbReference type="ARBA" id="ARBA00022975"/>
    </source>
</evidence>
<accession>A0ABT7PI13</accession>
<feature type="domain" description="Dihydroorotate dehydrogenase catalytic" evidence="9">
    <location>
        <begin position="50"/>
        <end position="351"/>
    </location>
</feature>
<dbReference type="PANTHER" id="PTHR48109:SF4">
    <property type="entry name" value="DIHYDROOROTATE DEHYDROGENASE (QUINONE), MITOCHONDRIAL"/>
    <property type="match status" value="1"/>
</dbReference>
<dbReference type="Proteomes" id="UP001239462">
    <property type="component" value="Unassembled WGS sequence"/>
</dbReference>
<keyword evidence="3" id="KW-0285">Flavoprotein</keyword>
<evidence type="ECO:0000259" key="9">
    <source>
        <dbReference type="Pfam" id="PF01180"/>
    </source>
</evidence>
<evidence type="ECO:0000256" key="3">
    <source>
        <dbReference type="ARBA" id="ARBA00022630"/>
    </source>
</evidence>
<dbReference type="RefSeq" id="WP_289163765.1">
    <property type="nucleotide sequence ID" value="NZ_JASZZN010000007.1"/>
</dbReference>
<comment type="pathway">
    <text evidence="2">Pyrimidine metabolism; UMP biosynthesis via de novo pathway.</text>
</comment>
<evidence type="ECO:0000313" key="11">
    <source>
        <dbReference type="Proteomes" id="UP001239462"/>
    </source>
</evidence>
<dbReference type="NCBIfam" id="TIGR01036">
    <property type="entry name" value="pyrD_sub2"/>
    <property type="match status" value="1"/>
</dbReference>
<reference evidence="10 11" key="1">
    <citation type="submission" date="2023-06" db="EMBL/GenBank/DDBJ databases">
        <title>Roseiconus lacunae JC819 isolated from Gulf of Mannar region, Tamil Nadu.</title>
        <authorList>
            <person name="Pk S."/>
            <person name="Ch S."/>
            <person name="Ch V.R."/>
        </authorList>
    </citation>
    <scope>NUCLEOTIDE SEQUENCE [LARGE SCALE GENOMIC DNA]</scope>
    <source>
        <strain evidence="10 11">JC819</strain>
    </source>
</reference>
<evidence type="ECO:0000256" key="2">
    <source>
        <dbReference type="ARBA" id="ARBA00004725"/>
    </source>
</evidence>
<proteinExistence type="predicted"/>
<dbReference type="Pfam" id="PF01180">
    <property type="entry name" value="DHO_dh"/>
    <property type="match status" value="1"/>
</dbReference>
<dbReference type="NCBIfam" id="NF003652">
    <property type="entry name" value="PRK05286.2-5"/>
    <property type="match status" value="1"/>
</dbReference>
<dbReference type="Gene3D" id="3.20.20.70">
    <property type="entry name" value="Aldolase class I"/>
    <property type="match status" value="1"/>
</dbReference>
<dbReference type="CDD" id="cd04738">
    <property type="entry name" value="DHOD_2_like"/>
    <property type="match status" value="1"/>
</dbReference>
<keyword evidence="11" id="KW-1185">Reference proteome</keyword>
<evidence type="ECO:0000256" key="4">
    <source>
        <dbReference type="ARBA" id="ARBA00022643"/>
    </source>
</evidence>
<evidence type="ECO:0000256" key="7">
    <source>
        <dbReference type="ARBA" id="ARBA00023136"/>
    </source>
</evidence>
<protein>
    <recommendedName>
        <fullName evidence="8">Dihydroorotate dehydrogenase (quinone)</fullName>
        <ecNumber evidence="8">1.3.5.2</ecNumber>
    </recommendedName>
</protein>
<comment type="caution">
    <text evidence="10">The sequence shown here is derived from an EMBL/GenBank/DDBJ whole genome shotgun (WGS) entry which is preliminary data.</text>
</comment>
<keyword evidence="4" id="KW-0288">FMN</keyword>
<keyword evidence="5" id="KW-0665">Pyrimidine biosynthesis</keyword>
<evidence type="ECO:0000256" key="6">
    <source>
        <dbReference type="ARBA" id="ARBA00023002"/>
    </source>
</evidence>
<keyword evidence="7" id="KW-0472">Membrane</keyword>
<organism evidence="10 11">
    <name type="scientific">Roseiconus lacunae</name>
    <dbReference type="NCBI Taxonomy" id="2605694"/>
    <lineage>
        <taxon>Bacteria</taxon>
        <taxon>Pseudomonadati</taxon>
        <taxon>Planctomycetota</taxon>
        <taxon>Planctomycetia</taxon>
        <taxon>Pirellulales</taxon>
        <taxon>Pirellulaceae</taxon>
        <taxon>Roseiconus</taxon>
    </lineage>
</organism>
<evidence type="ECO:0000256" key="1">
    <source>
        <dbReference type="ARBA" id="ARBA00001917"/>
    </source>
</evidence>